<evidence type="ECO:0000256" key="6">
    <source>
        <dbReference type="ARBA" id="ARBA00035292"/>
    </source>
</evidence>
<comment type="similarity">
    <text evidence="1 7">Belongs to the bacterial ribosomal protein bL9 family.</text>
</comment>
<keyword evidence="4 7" id="KW-0689">Ribosomal protein</keyword>
<sequence>MKVILREDVQQLGKAGDVVEVKDGYARNYLIARSLAVRADTGQMKHLEHERKLLKDKKEKTLKQARDLADKISKTSCTIAVQVGEEDKMYGSVTSMDIAKSLVKEGIEIDKKDIHLDEPIRSLGVFTVPIRLASEVEAKLKIWIVKE</sequence>
<dbReference type="SUPFAM" id="SSF55658">
    <property type="entry name" value="L9 N-domain-like"/>
    <property type="match status" value="1"/>
</dbReference>
<feature type="coiled-coil region" evidence="8">
    <location>
        <begin position="44"/>
        <end position="75"/>
    </location>
</feature>
<dbReference type="InterPro" id="IPR036791">
    <property type="entry name" value="Ribosomal_bL9_C_sf"/>
</dbReference>
<reference evidence="11 12" key="1">
    <citation type="journal article" date="2017" name="ISME J.">
        <title>Energy and carbon metabolisms in a deep terrestrial subsurface fluid microbial community.</title>
        <authorList>
            <person name="Momper L."/>
            <person name="Jungbluth S.P."/>
            <person name="Lee M.D."/>
            <person name="Amend J.P."/>
        </authorList>
    </citation>
    <scope>NUCLEOTIDE SEQUENCE [LARGE SCALE GENOMIC DNA]</scope>
    <source>
        <strain evidence="11">SURF_5</strain>
    </source>
</reference>
<proteinExistence type="inferred from homology"/>
<dbReference type="AlphaFoldDB" id="A0A3A4NSM8"/>
<dbReference type="InterPro" id="IPR020069">
    <property type="entry name" value="Ribosomal_bL9_C"/>
</dbReference>
<name>A0A3A4NSM8_ABYX5</name>
<evidence type="ECO:0000256" key="2">
    <source>
        <dbReference type="ARBA" id="ARBA00022730"/>
    </source>
</evidence>
<comment type="caution">
    <text evidence="11">The sequence shown here is derived from an EMBL/GenBank/DDBJ whole genome shotgun (WGS) entry which is preliminary data.</text>
</comment>
<keyword evidence="2 7" id="KW-0699">rRNA-binding</keyword>
<dbReference type="GO" id="GO:1990904">
    <property type="term" value="C:ribonucleoprotein complex"/>
    <property type="evidence" value="ECO:0007669"/>
    <property type="project" value="UniProtKB-KW"/>
</dbReference>
<evidence type="ECO:0000256" key="8">
    <source>
        <dbReference type="SAM" id="Coils"/>
    </source>
</evidence>
<dbReference type="NCBIfam" id="TIGR00158">
    <property type="entry name" value="L9"/>
    <property type="match status" value="1"/>
</dbReference>
<dbReference type="EMBL" id="QZKU01000099">
    <property type="protein sequence ID" value="RJP18571.1"/>
    <property type="molecule type" value="Genomic_DNA"/>
</dbReference>
<feature type="domain" description="Large ribosomal subunit protein bL9 C-terminal" evidence="10">
    <location>
        <begin position="64"/>
        <end position="145"/>
    </location>
</feature>
<dbReference type="Gene3D" id="3.10.430.100">
    <property type="entry name" value="Ribosomal protein L9, C-terminal domain"/>
    <property type="match status" value="1"/>
</dbReference>
<dbReference type="InterPro" id="IPR020070">
    <property type="entry name" value="Ribosomal_bL9_N"/>
</dbReference>
<dbReference type="PANTHER" id="PTHR21368">
    <property type="entry name" value="50S RIBOSOMAL PROTEIN L9"/>
    <property type="match status" value="1"/>
</dbReference>
<dbReference type="InterPro" id="IPR020594">
    <property type="entry name" value="Ribosomal_bL9_bac/chp"/>
</dbReference>
<organism evidence="11 12">
    <name type="scientific">Abyssobacteria bacterium (strain SURF_5)</name>
    <dbReference type="NCBI Taxonomy" id="2093360"/>
    <lineage>
        <taxon>Bacteria</taxon>
        <taxon>Pseudomonadati</taxon>
        <taxon>Candidatus Hydrogenedentota</taxon>
        <taxon>Candidatus Abyssobacteria</taxon>
    </lineage>
</organism>
<keyword evidence="3 7" id="KW-0694">RNA-binding</keyword>
<dbReference type="HAMAP" id="MF_00503">
    <property type="entry name" value="Ribosomal_bL9"/>
    <property type="match status" value="1"/>
</dbReference>
<evidence type="ECO:0000256" key="7">
    <source>
        <dbReference type="HAMAP-Rule" id="MF_00503"/>
    </source>
</evidence>
<dbReference type="FunFam" id="3.40.5.10:FF:000002">
    <property type="entry name" value="50S ribosomal protein L9"/>
    <property type="match status" value="1"/>
</dbReference>
<keyword evidence="5 7" id="KW-0687">Ribonucleoprotein</keyword>
<evidence type="ECO:0000256" key="5">
    <source>
        <dbReference type="ARBA" id="ARBA00023274"/>
    </source>
</evidence>
<evidence type="ECO:0000259" key="10">
    <source>
        <dbReference type="Pfam" id="PF03948"/>
    </source>
</evidence>
<dbReference type="Pfam" id="PF01281">
    <property type="entry name" value="Ribosomal_L9_N"/>
    <property type="match status" value="1"/>
</dbReference>
<dbReference type="GO" id="GO:0019843">
    <property type="term" value="F:rRNA binding"/>
    <property type="evidence" value="ECO:0007669"/>
    <property type="project" value="UniProtKB-UniRule"/>
</dbReference>
<dbReference type="GO" id="GO:0003735">
    <property type="term" value="F:structural constituent of ribosome"/>
    <property type="evidence" value="ECO:0007669"/>
    <property type="project" value="InterPro"/>
</dbReference>
<keyword evidence="8" id="KW-0175">Coiled coil</keyword>
<protein>
    <recommendedName>
        <fullName evidence="6 7">Large ribosomal subunit protein bL9</fullName>
    </recommendedName>
</protein>
<gene>
    <name evidence="7" type="primary">rplI</name>
    <name evidence="11" type="ORF">C4520_14130</name>
</gene>
<evidence type="ECO:0000256" key="1">
    <source>
        <dbReference type="ARBA" id="ARBA00010605"/>
    </source>
</evidence>
<dbReference type="InterPro" id="IPR000244">
    <property type="entry name" value="Ribosomal_bL9"/>
</dbReference>
<dbReference type="GO" id="GO:0005840">
    <property type="term" value="C:ribosome"/>
    <property type="evidence" value="ECO:0007669"/>
    <property type="project" value="UniProtKB-KW"/>
</dbReference>
<evidence type="ECO:0000256" key="3">
    <source>
        <dbReference type="ARBA" id="ARBA00022884"/>
    </source>
</evidence>
<dbReference type="SUPFAM" id="SSF55653">
    <property type="entry name" value="Ribosomal protein L9 C-domain"/>
    <property type="match status" value="1"/>
</dbReference>
<dbReference type="Pfam" id="PF03948">
    <property type="entry name" value="Ribosomal_L9_C"/>
    <property type="match status" value="1"/>
</dbReference>
<accession>A0A3A4NSM8</accession>
<evidence type="ECO:0000313" key="12">
    <source>
        <dbReference type="Proteomes" id="UP000265882"/>
    </source>
</evidence>
<evidence type="ECO:0000256" key="4">
    <source>
        <dbReference type="ARBA" id="ARBA00022980"/>
    </source>
</evidence>
<comment type="function">
    <text evidence="7">Binds to the 23S rRNA.</text>
</comment>
<evidence type="ECO:0000259" key="9">
    <source>
        <dbReference type="Pfam" id="PF01281"/>
    </source>
</evidence>
<evidence type="ECO:0000313" key="11">
    <source>
        <dbReference type="EMBL" id="RJP18571.1"/>
    </source>
</evidence>
<dbReference type="Gene3D" id="3.40.5.10">
    <property type="entry name" value="Ribosomal protein L9, N-terminal domain"/>
    <property type="match status" value="1"/>
</dbReference>
<dbReference type="Proteomes" id="UP000265882">
    <property type="component" value="Unassembled WGS sequence"/>
</dbReference>
<dbReference type="InterPro" id="IPR036935">
    <property type="entry name" value="Ribosomal_bL9_N_sf"/>
</dbReference>
<feature type="domain" description="Ribosomal protein L9" evidence="9">
    <location>
        <begin position="1"/>
        <end position="47"/>
    </location>
</feature>
<dbReference type="InterPro" id="IPR009027">
    <property type="entry name" value="Ribosomal_bL9/RNase_H1_N"/>
</dbReference>
<dbReference type="GO" id="GO:0006412">
    <property type="term" value="P:translation"/>
    <property type="evidence" value="ECO:0007669"/>
    <property type="project" value="UniProtKB-UniRule"/>
</dbReference>